<gene>
    <name evidence="2" type="ORF">AURANDRAFT_63052</name>
</gene>
<evidence type="ECO:0000256" key="1">
    <source>
        <dbReference type="SAM" id="MobiDB-lite"/>
    </source>
</evidence>
<keyword evidence="3" id="KW-1185">Reference proteome</keyword>
<dbReference type="GeneID" id="20224162"/>
<feature type="compositionally biased region" description="Low complexity" evidence="1">
    <location>
        <begin position="309"/>
        <end position="319"/>
    </location>
</feature>
<feature type="region of interest" description="Disordered" evidence="1">
    <location>
        <begin position="309"/>
        <end position="365"/>
    </location>
</feature>
<protein>
    <submittedName>
        <fullName evidence="2">Uncharacterized protein</fullName>
    </submittedName>
</protein>
<dbReference type="InParanoid" id="F0Y581"/>
<proteinExistence type="predicted"/>
<dbReference type="RefSeq" id="XP_009035518.1">
    <property type="nucleotide sequence ID" value="XM_009037270.1"/>
</dbReference>
<feature type="compositionally biased region" description="Pro residues" evidence="1">
    <location>
        <begin position="328"/>
        <end position="337"/>
    </location>
</feature>
<sequence>MFGGVLPMRAVPTSCPAAASDGDEGYPGTVDVDRRYNPGCYLAIGANPTAERSWAYRDADAFGAAEWRLGEDNALVATVEARHFDATYVVGGDLVAMRATLYRRAGAEALARWNRGLHVAAALVVIDMDVMRADLLQLAEEGDFQTIERVIVKVLGRRYHGCIRMHANHVPLSLPAASLPQDGVYATARPWAETRGPAFDRGYEAGVYVVVGPTPGSSPAFADFSDLGSAEWRATAGRQPTLTGFEKKNAGAAYRVGPETWSMKGVAFYRRARDALARWNAGYPLVVIFQIGAKQSRIPPGRVSLAAAPAGTAAAPARAEQGGDEEPGPAPAPAPPPGDDEPAPAARSDDVGPGPAPPRKNEPAP</sequence>
<dbReference type="KEGG" id="aaf:AURANDRAFT_63052"/>
<reference evidence="2 3" key="1">
    <citation type="journal article" date="2011" name="Proc. Natl. Acad. Sci. U.S.A.">
        <title>Niche of harmful alga Aureococcus anophagefferens revealed through ecogenomics.</title>
        <authorList>
            <person name="Gobler C.J."/>
            <person name="Berry D.L."/>
            <person name="Dyhrman S.T."/>
            <person name="Wilhelm S.W."/>
            <person name="Salamov A."/>
            <person name="Lobanov A.V."/>
            <person name="Zhang Y."/>
            <person name="Collier J.L."/>
            <person name="Wurch L.L."/>
            <person name="Kustka A.B."/>
            <person name="Dill B.D."/>
            <person name="Shah M."/>
            <person name="VerBerkmoes N.C."/>
            <person name="Kuo A."/>
            <person name="Terry A."/>
            <person name="Pangilinan J."/>
            <person name="Lindquist E.A."/>
            <person name="Lucas S."/>
            <person name="Paulsen I.T."/>
            <person name="Hattenrath-Lehmann T.K."/>
            <person name="Talmage S.C."/>
            <person name="Walker E.A."/>
            <person name="Koch F."/>
            <person name="Burson A.M."/>
            <person name="Marcoval M.A."/>
            <person name="Tang Y.Z."/>
            <person name="Lecleir G.R."/>
            <person name="Coyne K.J."/>
            <person name="Berg G.M."/>
            <person name="Bertrand E.M."/>
            <person name="Saito M.A."/>
            <person name="Gladyshev V.N."/>
            <person name="Grigoriev I.V."/>
        </authorList>
    </citation>
    <scope>NUCLEOTIDE SEQUENCE [LARGE SCALE GENOMIC DNA]</scope>
    <source>
        <strain evidence="3">CCMP 1984</strain>
    </source>
</reference>
<dbReference type="Proteomes" id="UP000002729">
    <property type="component" value="Unassembled WGS sequence"/>
</dbReference>
<evidence type="ECO:0000313" key="3">
    <source>
        <dbReference type="Proteomes" id="UP000002729"/>
    </source>
</evidence>
<organism evidence="3">
    <name type="scientific">Aureococcus anophagefferens</name>
    <name type="common">Harmful bloom alga</name>
    <dbReference type="NCBI Taxonomy" id="44056"/>
    <lineage>
        <taxon>Eukaryota</taxon>
        <taxon>Sar</taxon>
        <taxon>Stramenopiles</taxon>
        <taxon>Ochrophyta</taxon>
        <taxon>Pelagophyceae</taxon>
        <taxon>Pelagomonadales</taxon>
        <taxon>Pelagomonadaceae</taxon>
        <taxon>Aureococcus</taxon>
    </lineage>
</organism>
<evidence type="ECO:0000313" key="2">
    <source>
        <dbReference type="EMBL" id="EGB09451.1"/>
    </source>
</evidence>
<dbReference type="EMBL" id="GL833125">
    <property type="protein sequence ID" value="EGB09451.1"/>
    <property type="molecule type" value="Genomic_DNA"/>
</dbReference>
<dbReference type="AlphaFoldDB" id="F0Y581"/>
<accession>F0Y581</accession>
<name>F0Y581_AURAN</name>